<evidence type="ECO:0000313" key="3">
    <source>
        <dbReference type="Proteomes" id="UP000715441"/>
    </source>
</evidence>
<gene>
    <name evidence="2" type="ORF">HFP15_37790</name>
</gene>
<dbReference type="InterPro" id="IPR002645">
    <property type="entry name" value="STAS_dom"/>
</dbReference>
<evidence type="ECO:0000259" key="1">
    <source>
        <dbReference type="PROSITE" id="PS50801"/>
    </source>
</evidence>
<dbReference type="InterPro" id="IPR036513">
    <property type="entry name" value="STAS_dom_sf"/>
</dbReference>
<dbReference type="CDD" id="cd07043">
    <property type="entry name" value="STAS_anti-anti-sigma_factors"/>
    <property type="match status" value="1"/>
</dbReference>
<dbReference type="RefSeq" id="WP_168522617.1">
    <property type="nucleotide sequence ID" value="NZ_JAAXLS010000061.1"/>
</dbReference>
<dbReference type="SUPFAM" id="SSF52091">
    <property type="entry name" value="SpoIIaa-like"/>
    <property type="match status" value="1"/>
</dbReference>
<organism evidence="2 3">
    <name type="scientific">Amycolatopsis acididurans</name>
    <dbReference type="NCBI Taxonomy" id="2724524"/>
    <lineage>
        <taxon>Bacteria</taxon>
        <taxon>Bacillati</taxon>
        <taxon>Actinomycetota</taxon>
        <taxon>Actinomycetes</taxon>
        <taxon>Pseudonocardiales</taxon>
        <taxon>Pseudonocardiaceae</taxon>
        <taxon>Amycolatopsis</taxon>
    </lineage>
</organism>
<feature type="domain" description="STAS" evidence="1">
    <location>
        <begin position="19"/>
        <end position="108"/>
    </location>
</feature>
<proteinExistence type="predicted"/>
<protein>
    <submittedName>
        <fullName evidence="2">STAS domain-containing protein</fullName>
    </submittedName>
</protein>
<comment type="caution">
    <text evidence="2">The sequence shown here is derived from an EMBL/GenBank/DDBJ whole genome shotgun (WGS) entry which is preliminary data.</text>
</comment>
<dbReference type="InterPro" id="IPR058548">
    <property type="entry name" value="MlaB-like_STAS"/>
</dbReference>
<dbReference type="PROSITE" id="PS50801">
    <property type="entry name" value="STAS"/>
    <property type="match status" value="1"/>
</dbReference>
<dbReference type="Proteomes" id="UP000715441">
    <property type="component" value="Unassembled WGS sequence"/>
</dbReference>
<reference evidence="2 3" key="1">
    <citation type="submission" date="2020-04" db="EMBL/GenBank/DDBJ databases">
        <title>Novel species.</title>
        <authorList>
            <person name="Teo W.F.A."/>
            <person name="Lipun K."/>
            <person name="Srisuk N."/>
            <person name="Duangmal K."/>
        </authorList>
    </citation>
    <scope>NUCLEOTIDE SEQUENCE [LARGE SCALE GENOMIC DNA]</scope>
    <source>
        <strain evidence="2 3">K13G38</strain>
    </source>
</reference>
<evidence type="ECO:0000313" key="2">
    <source>
        <dbReference type="EMBL" id="NKQ58613.1"/>
    </source>
</evidence>
<keyword evidence="3" id="KW-1185">Reference proteome</keyword>
<dbReference type="EMBL" id="JAAXLS010000061">
    <property type="protein sequence ID" value="NKQ58613.1"/>
    <property type="molecule type" value="Genomic_DNA"/>
</dbReference>
<accession>A0ABX1JG74</accession>
<dbReference type="Pfam" id="PF13466">
    <property type="entry name" value="STAS_2"/>
    <property type="match status" value="1"/>
</dbReference>
<sequence>MTSPLTCRWSKPDARTGRVMIDGELDHRSADQLRYEVLDGLGASPGVREVHLDCARLGFCDSYGLSALLMIRREVDAAGAVLYLDNRGPSLDRLLRLTGTYDHLTGSE</sequence>
<dbReference type="Gene3D" id="3.30.750.24">
    <property type="entry name" value="STAS domain"/>
    <property type="match status" value="1"/>
</dbReference>
<name>A0ABX1JG74_9PSEU</name>